<feature type="domain" description="Rhamnogalacturonase A/B/Epimerase-like pectate lyase" evidence="1">
    <location>
        <begin position="28"/>
        <end position="164"/>
    </location>
</feature>
<comment type="caution">
    <text evidence="2">The sequence shown here is derived from an EMBL/GenBank/DDBJ whole genome shotgun (WGS) entry which is preliminary data.</text>
</comment>
<dbReference type="InterPro" id="IPR012334">
    <property type="entry name" value="Pectin_lyas_fold"/>
</dbReference>
<proteinExistence type="predicted"/>
<evidence type="ECO:0000259" key="1">
    <source>
        <dbReference type="Pfam" id="PF12708"/>
    </source>
</evidence>
<sequence length="596" mass="63382">MVQPDDVPSGVAGRWHRDTDGQLDIIWFGAVGDNTTDCSAALQAAFNAARIVSGGTQDICRIHVPIGRFVFKQTIDLPSTIHLTGVAPELSVLRASSMSSGADGLRAHFEKANGTAMHVSNLQIAGQAGTGGALLSIKGGGRMQIRNLSFNYSGNGDGSAGLRLIDCQDCEFSNLVMTQIGRPDQVPRLGAALSIYHEGFADPDYAGVRPNNLYFHGLRIEDPRATGLYVEDGRGIQLFSGKIDGSFGSVVPEGVPAIHLKNTTNLRWRDSFVAGMKGPNLHIDGYSSAEIIDPIWAPGQGKAMITGTAAFGAPSALNYLAGHIIVPGVTITGGSLNQQMPTYSAGTVDAFCDVTVAEPVRYDDLTVTSRAYNSSANYTAVYCGVPGSFPSSNNVAQGLFLVDKTSGRRWQIQDDFAGTPRQFRLWGNVAAEVTVGAAMQVEWDVFPGFRLALRDSNILRPREARNAAEVPRLFTEVASGLSLSGPAFDGTACLTEVATGVTMTADEHAGHFLIDSTTRDAWYIAGNNSAGVLALWYDITAELSAAITAGHRFDITTGIDRTVSLIGDRALWQYAAGLRQGTFPITDWKTGGTPVT</sequence>
<dbReference type="SUPFAM" id="SSF51126">
    <property type="entry name" value="Pectin lyase-like"/>
    <property type="match status" value="1"/>
</dbReference>
<dbReference type="InterPro" id="IPR011050">
    <property type="entry name" value="Pectin_lyase_fold/virulence"/>
</dbReference>
<reference evidence="2 3" key="1">
    <citation type="submission" date="2015-12" db="EMBL/GenBank/DDBJ databases">
        <title>Genome sequence of Tistrella mobilis MCCC 1A02139.</title>
        <authorList>
            <person name="Lu L."/>
            <person name="Lai Q."/>
            <person name="Shao Z."/>
            <person name="Qian P."/>
        </authorList>
    </citation>
    <scope>NUCLEOTIDE SEQUENCE [LARGE SCALE GENOMIC DNA]</scope>
    <source>
        <strain evidence="2 3">MCCC 1A02139</strain>
    </source>
</reference>
<dbReference type="Gene3D" id="2.160.20.10">
    <property type="entry name" value="Single-stranded right-handed beta-helix, Pectin lyase-like"/>
    <property type="match status" value="1"/>
</dbReference>
<dbReference type="Pfam" id="PF12708">
    <property type="entry name" value="Pect-lyase_RHGA_epim"/>
    <property type="match status" value="1"/>
</dbReference>
<evidence type="ECO:0000313" key="2">
    <source>
        <dbReference type="EMBL" id="KYO54809.1"/>
    </source>
</evidence>
<dbReference type="InterPro" id="IPR024535">
    <property type="entry name" value="RHGA/B-epi-like_pectate_lyase"/>
</dbReference>
<evidence type="ECO:0000313" key="3">
    <source>
        <dbReference type="Proteomes" id="UP000075787"/>
    </source>
</evidence>
<protein>
    <recommendedName>
        <fullName evidence="1">Rhamnogalacturonase A/B/Epimerase-like pectate lyase domain-containing protein</fullName>
    </recommendedName>
</protein>
<dbReference type="AlphaFoldDB" id="A0A162LFV9"/>
<name>A0A162LFV9_9PROT</name>
<dbReference type="EMBL" id="LPZR01000079">
    <property type="protein sequence ID" value="KYO54809.1"/>
    <property type="molecule type" value="Genomic_DNA"/>
</dbReference>
<organism evidence="2 3">
    <name type="scientific">Tistrella mobilis</name>
    <dbReference type="NCBI Taxonomy" id="171437"/>
    <lineage>
        <taxon>Bacteria</taxon>
        <taxon>Pseudomonadati</taxon>
        <taxon>Pseudomonadota</taxon>
        <taxon>Alphaproteobacteria</taxon>
        <taxon>Geminicoccales</taxon>
        <taxon>Geminicoccaceae</taxon>
        <taxon>Tistrella</taxon>
    </lineage>
</organism>
<gene>
    <name evidence="2" type="ORF">AUP44_03140</name>
</gene>
<dbReference type="Proteomes" id="UP000075787">
    <property type="component" value="Unassembled WGS sequence"/>
</dbReference>
<accession>A0A162LFV9</accession>